<dbReference type="Pfam" id="PF11322">
    <property type="entry name" value="DUF3124"/>
    <property type="match status" value="1"/>
</dbReference>
<accession>A0A1M6M6N8</accession>
<keyword evidence="2" id="KW-1185">Reference proteome</keyword>
<name>A0A1M6M6N8_9BACT</name>
<gene>
    <name evidence="1" type="ORF">SAMN02745216_02256</name>
</gene>
<dbReference type="EMBL" id="FQZU01000012">
    <property type="protein sequence ID" value="SHJ79146.1"/>
    <property type="molecule type" value="Genomic_DNA"/>
</dbReference>
<dbReference type="OrthoDB" id="283474at2"/>
<dbReference type="InterPro" id="IPR021471">
    <property type="entry name" value="DUF3124"/>
</dbReference>
<sequence length="164" mass="18044">MHRGKKIARRRLVFFSLLLVFILPGLAPAMDQPVLSKGQTVYVPVYSNVYSGPRANVFQLAAMVSIRNTDPKESIKIVRADYYNNEGKLVESYFPGGKDLAPLASTHIYIKEYDEKGGPGANFIITWQAKGLVNEPVIEALMLGLKGGQGISFLCPAKVIDTKD</sequence>
<protein>
    <recommendedName>
        <fullName evidence="3">DUF3124 domain-containing protein</fullName>
    </recommendedName>
</protein>
<dbReference type="Proteomes" id="UP000183994">
    <property type="component" value="Unassembled WGS sequence"/>
</dbReference>
<organism evidence="1 2">
    <name type="scientific">Desulfatibacillum alkenivorans DSM 16219</name>
    <dbReference type="NCBI Taxonomy" id="1121393"/>
    <lineage>
        <taxon>Bacteria</taxon>
        <taxon>Pseudomonadati</taxon>
        <taxon>Thermodesulfobacteriota</taxon>
        <taxon>Desulfobacteria</taxon>
        <taxon>Desulfobacterales</taxon>
        <taxon>Desulfatibacillaceae</taxon>
        <taxon>Desulfatibacillum</taxon>
    </lineage>
</organism>
<evidence type="ECO:0000313" key="2">
    <source>
        <dbReference type="Proteomes" id="UP000183994"/>
    </source>
</evidence>
<dbReference type="RefSeq" id="WP_073475794.1">
    <property type="nucleotide sequence ID" value="NZ_FQZU01000012.1"/>
</dbReference>
<evidence type="ECO:0008006" key="3">
    <source>
        <dbReference type="Google" id="ProtNLM"/>
    </source>
</evidence>
<dbReference type="STRING" id="1121393.SAMN02745216_02256"/>
<reference evidence="2" key="1">
    <citation type="submission" date="2016-11" db="EMBL/GenBank/DDBJ databases">
        <authorList>
            <person name="Varghese N."/>
            <person name="Submissions S."/>
        </authorList>
    </citation>
    <scope>NUCLEOTIDE SEQUENCE [LARGE SCALE GENOMIC DNA]</scope>
    <source>
        <strain evidence="2">DSM 16219</strain>
    </source>
</reference>
<proteinExistence type="predicted"/>
<dbReference type="AlphaFoldDB" id="A0A1M6M6N8"/>
<evidence type="ECO:0000313" key="1">
    <source>
        <dbReference type="EMBL" id="SHJ79146.1"/>
    </source>
</evidence>